<evidence type="ECO:0000313" key="2">
    <source>
        <dbReference type="Proteomes" id="UP000006729"/>
    </source>
</evidence>
<evidence type="ECO:0000313" key="1">
    <source>
        <dbReference type="EMBL" id="PNT58586.1"/>
    </source>
</evidence>
<gene>
    <name evidence="1" type="ORF">POPTR_001G360000</name>
</gene>
<dbReference type="PANTHER" id="PTHR46443:SF21">
    <property type="entry name" value="FCS-LIKE ZINC FINGER 8"/>
    <property type="match status" value="1"/>
</dbReference>
<sequence length="78" mass="8954">METPNSPRVFSRCLSTSEMELSEDYTCVITHKPIPRTTHIFYNCIVESCCGVVGFSTSLKKYNNRFWVMGQVTRLIIS</sequence>
<dbReference type="InterPro" id="IPR044593">
    <property type="entry name" value="FLZ8/MARD1"/>
</dbReference>
<organism evidence="1 2">
    <name type="scientific">Populus trichocarpa</name>
    <name type="common">Western balsam poplar</name>
    <name type="synonym">Populus balsamifera subsp. trichocarpa</name>
    <dbReference type="NCBI Taxonomy" id="3694"/>
    <lineage>
        <taxon>Eukaryota</taxon>
        <taxon>Viridiplantae</taxon>
        <taxon>Streptophyta</taxon>
        <taxon>Embryophyta</taxon>
        <taxon>Tracheophyta</taxon>
        <taxon>Spermatophyta</taxon>
        <taxon>Magnoliopsida</taxon>
        <taxon>eudicotyledons</taxon>
        <taxon>Gunneridae</taxon>
        <taxon>Pentapetalae</taxon>
        <taxon>rosids</taxon>
        <taxon>fabids</taxon>
        <taxon>Malpighiales</taxon>
        <taxon>Salicaceae</taxon>
        <taxon>Saliceae</taxon>
        <taxon>Populus</taxon>
    </lineage>
</organism>
<dbReference type="STRING" id="3694.A0A2K2C985"/>
<proteinExistence type="predicted"/>
<dbReference type="PANTHER" id="PTHR46443">
    <property type="entry name" value="FCS-LIKE ZINC FINGER 8"/>
    <property type="match status" value="1"/>
</dbReference>
<keyword evidence="2" id="KW-1185">Reference proteome</keyword>
<name>A0A2K2C985_POPTR</name>
<dbReference type="AlphaFoldDB" id="A0A2K2C985"/>
<dbReference type="Proteomes" id="UP000006729">
    <property type="component" value="Chromosome 1"/>
</dbReference>
<dbReference type="EMBL" id="CM009290">
    <property type="protein sequence ID" value="PNT58586.1"/>
    <property type="molecule type" value="Genomic_DNA"/>
</dbReference>
<accession>A0A2K2C985</accession>
<dbReference type="InParanoid" id="A0A2K2C985"/>
<reference evidence="1 2" key="1">
    <citation type="journal article" date="2006" name="Science">
        <title>The genome of black cottonwood, Populus trichocarpa (Torr. &amp; Gray).</title>
        <authorList>
            <person name="Tuskan G.A."/>
            <person name="Difazio S."/>
            <person name="Jansson S."/>
            <person name="Bohlmann J."/>
            <person name="Grigoriev I."/>
            <person name="Hellsten U."/>
            <person name="Putnam N."/>
            <person name="Ralph S."/>
            <person name="Rombauts S."/>
            <person name="Salamov A."/>
            <person name="Schein J."/>
            <person name="Sterck L."/>
            <person name="Aerts A."/>
            <person name="Bhalerao R.R."/>
            <person name="Bhalerao R.P."/>
            <person name="Blaudez D."/>
            <person name="Boerjan W."/>
            <person name="Brun A."/>
            <person name="Brunner A."/>
            <person name="Busov V."/>
            <person name="Campbell M."/>
            <person name="Carlson J."/>
            <person name="Chalot M."/>
            <person name="Chapman J."/>
            <person name="Chen G.L."/>
            <person name="Cooper D."/>
            <person name="Coutinho P.M."/>
            <person name="Couturier J."/>
            <person name="Covert S."/>
            <person name="Cronk Q."/>
            <person name="Cunningham R."/>
            <person name="Davis J."/>
            <person name="Degroeve S."/>
            <person name="Dejardin A."/>
            <person name="Depamphilis C."/>
            <person name="Detter J."/>
            <person name="Dirks B."/>
            <person name="Dubchak I."/>
            <person name="Duplessis S."/>
            <person name="Ehlting J."/>
            <person name="Ellis B."/>
            <person name="Gendler K."/>
            <person name="Goodstein D."/>
            <person name="Gribskov M."/>
            <person name="Grimwood J."/>
            <person name="Groover A."/>
            <person name="Gunter L."/>
            <person name="Hamberger B."/>
            <person name="Heinze B."/>
            <person name="Helariutta Y."/>
            <person name="Henrissat B."/>
            <person name="Holligan D."/>
            <person name="Holt R."/>
            <person name="Huang W."/>
            <person name="Islam-Faridi N."/>
            <person name="Jones S."/>
            <person name="Jones-Rhoades M."/>
            <person name="Jorgensen R."/>
            <person name="Joshi C."/>
            <person name="Kangasjarvi J."/>
            <person name="Karlsson J."/>
            <person name="Kelleher C."/>
            <person name="Kirkpatrick R."/>
            <person name="Kirst M."/>
            <person name="Kohler A."/>
            <person name="Kalluri U."/>
            <person name="Larimer F."/>
            <person name="Leebens-Mack J."/>
            <person name="Leple J.C."/>
            <person name="Locascio P."/>
            <person name="Lou Y."/>
            <person name="Lucas S."/>
            <person name="Martin F."/>
            <person name="Montanini B."/>
            <person name="Napoli C."/>
            <person name="Nelson D.R."/>
            <person name="Nelson C."/>
            <person name="Nieminen K."/>
            <person name="Nilsson O."/>
            <person name="Pereda V."/>
            <person name="Peter G."/>
            <person name="Philippe R."/>
            <person name="Pilate G."/>
            <person name="Poliakov A."/>
            <person name="Razumovskaya J."/>
            <person name="Richardson P."/>
            <person name="Rinaldi C."/>
            <person name="Ritland K."/>
            <person name="Rouze P."/>
            <person name="Ryaboy D."/>
            <person name="Schmutz J."/>
            <person name="Schrader J."/>
            <person name="Segerman B."/>
            <person name="Shin H."/>
            <person name="Siddiqui A."/>
            <person name="Sterky F."/>
            <person name="Terry A."/>
            <person name="Tsai C.J."/>
            <person name="Uberbacher E."/>
            <person name="Unneberg P."/>
            <person name="Vahala J."/>
            <person name="Wall K."/>
            <person name="Wessler S."/>
            <person name="Yang G."/>
            <person name="Yin T."/>
            <person name="Douglas C."/>
            <person name="Marra M."/>
            <person name="Sandberg G."/>
            <person name="Van de Peer Y."/>
            <person name="Rokhsar D."/>
        </authorList>
    </citation>
    <scope>NUCLEOTIDE SEQUENCE [LARGE SCALE GENOMIC DNA]</scope>
    <source>
        <strain evidence="2">cv. Nisqually</strain>
    </source>
</reference>
<protein>
    <submittedName>
        <fullName evidence="1">Uncharacterized protein</fullName>
    </submittedName>
</protein>